<organism evidence="5 6">
    <name type="scientific">Rhodanobacter ginsenosidimutans</name>
    <dbReference type="NCBI Taxonomy" id="490571"/>
    <lineage>
        <taxon>Bacteria</taxon>
        <taxon>Pseudomonadati</taxon>
        <taxon>Pseudomonadota</taxon>
        <taxon>Gammaproteobacteria</taxon>
        <taxon>Lysobacterales</taxon>
        <taxon>Rhodanobacteraceae</taxon>
        <taxon>Rhodanobacter</taxon>
    </lineage>
</organism>
<keyword evidence="3" id="KW-0804">Transcription</keyword>
<evidence type="ECO:0000256" key="1">
    <source>
        <dbReference type="ARBA" id="ARBA00023015"/>
    </source>
</evidence>
<dbReference type="EMBL" id="JBHSMM010000001">
    <property type="protein sequence ID" value="MFC5440159.1"/>
    <property type="molecule type" value="Genomic_DNA"/>
</dbReference>
<dbReference type="SMART" id="SM00418">
    <property type="entry name" value="HTH_ARSR"/>
    <property type="match status" value="1"/>
</dbReference>
<dbReference type="SUPFAM" id="SSF46785">
    <property type="entry name" value="Winged helix' DNA-binding domain"/>
    <property type="match status" value="1"/>
</dbReference>
<evidence type="ECO:0000259" key="4">
    <source>
        <dbReference type="PROSITE" id="PS50987"/>
    </source>
</evidence>
<dbReference type="Pfam" id="PF01022">
    <property type="entry name" value="HTH_5"/>
    <property type="match status" value="1"/>
</dbReference>
<dbReference type="PANTHER" id="PTHR43132:SF2">
    <property type="entry name" value="ARSENICAL RESISTANCE OPERON REPRESSOR ARSR-RELATED"/>
    <property type="match status" value="1"/>
</dbReference>
<dbReference type="Proteomes" id="UP001596018">
    <property type="component" value="Unassembled WGS sequence"/>
</dbReference>
<dbReference type="InterPro" id="IPR001845">
    <property type="entry name" value="HTH_ArsR_DNA-bd_dom"/>
</dbReference>
<dbReference type="NCBIfam" id="NF033788">
    <property type="entry name" value="HTH_metalloreg"/>
    <property type="match status" value="1"/>
</dbReference>
<gene>
    <name evidence="5" type="ORF">ACFPK0_09065</name>
</gene>
<dbReference type="InterPro" id="IPR036390">
    <property type="entry name" value="WH_DNA-bd_sf"/>
</dbReference>
<dbReference type="InterPro" id="IPR051011">
    <property type="entry name" value="Metal_resp_trans_reg"/>
</dbReference>
<dbReference type="PROSITE" id="PS50987">
    <property type="entry name" value="HTH_ARSR_2"/>
    <property type="match status" value="1"/>
</dbReference>
<evidence type="ECO:0000256" key="2">
    <source>
        <dbReference type="ARBA" id="ARBA00023125"/>
    </source>
</evidence>
<keyword evidence="2" id="KW-0238">DNA-binding</keyword>
<accession>A0ABW0JVH9</accession>
<proteinExistence type="predicted"/>
<dbReference type="InterPro" id="IPR036388">
    <property type="entry name" value="WH-like_DNA-bd_sf"/>
</dbReference>
<evidence type="ECO:0000256" key="3">
    <source>
        <dbReference type="ARBA" id="ARBA00023163"/>
    </source>
</evidence>
<comment type="caution">
    <text evidence="5">The sequence shown here is derived from an EMBL/GenBank/DDBJ whole genome shotgun (WGS) entry which is preliminary data.</text>
</comment>
<dbReference type="Gene3D" id="1.10.10.10">
    <property type="entry name" value="Winged helix-like DNA-binding domain superfamily/Winged helix DNA-binding domain"/>
    <property type="match status" value="1"/>
</dbReference>
<reference evidence="6" key="1">
    <citation type="journal article" date="2019" name="Int. J. Syst. Evol. Microbiol.">
        <title>The Global Catalogue of Microorganisms (GCM) 10K type strain sequencing project: providing services to taxonomists for standard genome sequencing and annotation.</title>
        <authorList>
            <consortium name="The Broad Institute Genomics Platform"/>
            <consortium name="The Broad Institute Genome Sequencing Center for Infectious Disease"/>
            <person name="Wu L."/>
            <person name="Ma J."/>
        </authorList>
    </citation>
    <scope>NUCLEOTIDE SEQUENCE [LARGE SCALE GENOMIC DNA]</scope>
    <source>
        <strain evidence="6">KACC 12822</strain>
    </source>
</reference>
<sequence>MQSRSEDAARLLKTLGNAQRLRVLCLLLEAEMSVGQINEQLPELSQSALSQHLARLRSDNLVTTRRESQTVWYALPPGPAHSIIAALYEIYCMPDAGTRKRSSRKRR</sequence>
<name>A0ABW0JVH9_9GAMM</name>
<evidence type="ECO:0000313" key="6">
    <source>
        <dbReference type="Proteomes" id="UP001596018"/>
    </source>
</evidence>
<keyword evidence="6" id="KW-1185">Reference proteome</keyword>
<dbReference type="PRINTS" id="PR00778">
    <property type="entry name" value="HTHARSR"/>
</dbReference>
<protein>
    <submittedName>
        <fullName evidence="5">ArsR/SmtB family transcription factor</fullName>
    </submittedName>
</protein>
<dbReference type="CDD" id="cd00090">
    <property type="entry name" value="HTH_ARSR"/>
    <property type="match status" value="1"/>
</dbReference>
<keyword evidence="1" id="KW-0805">Transcription regulation</keyword>
<dbReference type="InterPro" id="IPR011991">
    <property type="entry name" value="ArsR-like_HTH"/>
</dbReference>
<dbReference type="PANTHER" id="PTHR43132">
    <property type="entry name" value="ARSENICAL RESISTANCE OPERON REPRESSOR ARSR-RELATED"/>
    <property type="match status" value="1"/>
</dbReference>
<evidence type="ECO:0000313" key="5">
    <source>
        <dbReference type="EMBL" id="MFC5440159.1"/>
    </source>
</evidence>
<dbReference type="RefSeq" id="WP_235578622.1">
    <property type="nucleotide sequence ID" value="NZ_JALBWS010000012.1"/>
</dbReference>
<feature type="domain" description="HTH arsR-type" evidence="4">
    <location>
        <begin position="1"/>
        <end position="95"/>
    </location>
</feature>